<sequence length="269" mass="30048">MSEPFLIKHRSSGKFFHPESGMKSPDNGTEVVLHSDIHSNMHWRFCKEKDYWGYIEHVGSGKCIHPQSGILSPENGEKLVLHGDRHYGALFALDGKNNHIIHTGGRYAHPESGGHSPSNGNKVVLHSDKHNNMLFQFVSPQDQSKEVLVYGSPNVTGKWEIINAVIDPKAEHKSKISVKIGKSKTESTTSTFEYNWESSIGVEIMAITASVSQSQRSMIENTSSATWSEETTRTKEITVSPGKTVVTWQYKFAVEQNDSRALFQTALCF</sequence>
<accession>A0ABY7ENK4</accession>
<reference evidence="1" key="1">
    <citation type="submission" date="2022-11" db="EMBL/GenBank/DDBJ databases">
        <title>Centuries of genome instability and evolution in soft-shell clam transmissible cancer (bioRxiv).</title>
        <authorList>
            <person name="Hart S.F.M."/>
            <person name="Yonemitsu M.A."/>
            <person name="Giersch R.M."/>
            <person name="Beal B.F."/>
            <person name="Arriagada G."/>
            <person name="Davis B.W."/>
            <person name="Ostrander E.A."/>
            <person name="Goff S.P."/>
            <person name="Metzger M.J."/>
        </authorList>
    </citation>
    <scope>NUCLEOTIDE SEQUENCE</scope>
    <source>
        <strain evidence="1">MELC-2E11</strain>
        <tissue evidence="1">Siphon/mantle</tissue>
    </source>
</reference>
<proteinExistence type="predicted"/>
<name>A0ABY7ENK4_MYAAR</name>
<protein>
    <submittedName>
        <fullName evidence="1">LEC-like protein</fullName>
    </submittedName>
</protein>
<keyword evidence="2" id="KW-1185">Reference proteome</keyword>
<dbReference type="Gene3D" id="2.80.10.50">
    <property type="match status" value="1"/>
</dbReference>
<organism evidence="1 2">
    <name type="scientific">Mya arenaria</name>
    <name type="common">Soft-shell clam</name>
    <dbReference type="NCBI Taxonomy" id="6604"/>
    <lineage>
        <taxon>Eukaryota</taxon>
        <taxon>Metazoa</taxon>
        <taxon>Spiralia</taxon>
        <taxon>Lophotrochozoa</taxon>
        <taxon>Mollusca</taxon>
        <taxon>Bivalvia</taxon>
        <taxon>Autobranchia</taxon>
        <taxon>Heteroconchia</taxon>
        <taxon>Euheterodonta</taxon>
        <taxon>Imparidentia</taxon>
        <taxon>Neoheterodontei</taxon>
        <taxon>Myida</taxon>
        <taxon>Myoidea</taxon>
        <taxon>Myidae</taxon>
        <taxon>Mya</taxon>
    </lineage>
</organism>
<gene>
    <name evidence="1" type="ORF">MAR_025767</name>
</gene>
<dbReference type="Proteomes" id="UP001164746">
    <property type="component" value="Chromosome 8"/>
</dbReference>
<evidence type="ECO:0000313" key="1">
    <source>
        <dbReference type="EMBL" id="WAR11587.1"/>
    </source>
</evidence>
<evidence type="ECO:0000313" key="2">
    <source>
        <dbReference type="Proteomes" id="UP001164746"/>
    </source>
</evidence>
<dbReference type="EMBL" id="CP111019">
    <property type="protein sequence ID" value="WAR11587.1"/>
    <property type="molecule type" value="Genomic_DNA"/>
</dbReference>
<dbReference type="CDD" id="cd23417">
    <property type="entry name" value="beta-trefoil_Ricin_MytiLec-like"/>
    <property type="match status" value="1"/>
</dbReference>